<dbReference type="GO" id="GO:0008270">
    <property type="term" value="F:zinc ion binding"/>
    <property type="evidence" value="ECO:0007669"/>
    <property type="project" value="UniProtKB-UniRule"/>
</dbReference>
<dbReference type="GO" id="GO:0006457">
    <property type="term" value="P:protein folding"/>
    <property type="evidence" value="ECO:0007669"/>
    <property type="project" value="UniProtKB-UniRule"/>
</dbReference>
<feature type="binding site" evidence="1">
    <location>
        <position position="390"/>
    </location>
    <ligand>
        <name>Zn(2+)</name>
        <dbReference type="ChEBI" id="CHEBI:29105"/>
    </ligand>
</feature>
<dbReference type="AlphaFoldDB" id="A0A852ZJ27"/>
<evidence type="ECO:0000313" key="7">
    <source>
        <dbReference type="Proteomes" id="UP000579605"/>
    </source>
</evidence>
<dbReference type="InterPro" id="IPR044217">
    <property type="entry name" value="CLPT1/2"/>
</dbReference>
<feature type="binding site" evidence="1">
    <location>
        <position position="371"/>
    </location>
    <ligand>
        <name>Zn(2+)</name>
        <dbReference type="ChEBI" id="CHEBI:29105"/>
    </ligand>
</feature>
<evidence type="ECO:0000256" key="1">
    <source>
        <dbReference type="PROSITE-ProRule" id="PRU01250"/>
    </source>
</evidence>
<dbReference type="PROSITE" id="PS51902">
    <property type="entry name" value="CLPX_ZB"/>
    <property type="match status" value="2"/>
</dbReference>
<evidence type="ECO:0000313" key="6">
    <source>
        <dbReference type="EMBL" id="NYH89140.1"/>
    </source>
</evidence>
<dbReference type="Proteomes" id="UP000579605">
    <property type="component" value="Unassembled WGS sequence"/>
</dbReference>
<dbReference type="Gene3D" id="6.20.220.10">
    <property type="entry name" value="ClpX chaperone, C4-type zinc finger domain"/>
    <property type="match status" value="2"/>
</dbReference>
<protein>
    <recommendedName>
        <fullName evidence="8">ClpX C4-type zinc finger</fullName>
    </recommendedName>
</protein>
<dbReference type="Pfam" id="PF02861">
    <property type="entry name" value="Clp_N"/>
    <property type="match status" value="1"/>
</dbReference>
<organism evidence="6 7">
    <name type="scientific">Actinopolymorpha rutila</name>
    <dbReference type="NCBI Taxonomy" id="446787"/>
    <lineage>
        <taxon>Bacteria</taxon>
        <taxon>Bacillati</taxon>
        <taxon>Actinomycetota</taxon>
        <taxon>Actinomycetes</taxon>
        <taxon>Propionibacteriales</taxon>
        <taxon>Actinopolymorphaceae</taxon>
        <taxon>Actinopolymorpha</taxon>
    </lineage>
</organism>
<comment type="caution">
    <text evidence="6">The sequence shown here is derived from an EMBL/GenBank/DDBJ whole genome shotgun (WGS) entry which is preliminary data.</text>
</comment>
<evidence type="ECO:0000256" key="2">
    <source>
        <dbReference type="PROSITE-ProRule" id="PRU01251"/>
    </source>
</evidence>
<dbReference type="EMBL" id="JACBZH010000001">
    <property type="protein sequence ID" value="NYH89140.1"/>
    <property type="molecule type" value="Genomic_DNA"/>
</dbReference>
<proteinExistence type="inferred from homology"/>
<gene>
    <name evidence="6" type="ORF">F4554_001778</name>
</gene>
<keyword evidence="2" id="KW-0677">Repeat</keyword>
<feature type="binding site" evidence="1">
    <location>
        <position position="329"/>
    </location>
    <ligand>
        <name>Zn(2+)</name>
        <dbReference type="ChEBI" id="CHEBI:29105"/>
    </ligand>
</feature>
<evidence type="ECO:0008006" key="8">
    <source>
        <dbReference type="Google" id="ProtNLM"/>
    </source>
</evidence>
<feature type="domain" description="ClpX-type ZB" evidence="4">
    <location>
        <begin position="295"/>
        <end position="348"/>
    </location>
</feature>
<evidence type="ECO:0000256" key="3">
    <source>
        <dbReference type="SAM" id="MobiDB-lite"/>
    </source>
</evidence>
<keyword evidence="1" id="KW-0479">Metal-binding</keyword>
<evidence type="ECO:0000259" key="5">
    <source>
        <dbReference type="PROSITE" id="PS51903"/>
    </source>
</evidence>
<name>A0A852ZJ27_9ACTN</name>
<dbReference type="Gene3D" id="1.10.1780.10">
    <property type="entry name" value="Clp, N-terminal domain"/>
    <property type="match status" value="1"/>
</dbReference>
<dbReference type="InterPro" id="IPR059188">
    <property type="entry name" value="Znf_CLPX-like"/>
</dbReference>
<feature type="compositionally biased region" description="Basic and acidic residues" evidence="3">
    <location>
        <begin position="74"/>
        <end position="145"/>
    </location>
</feature>
<sequence>MTLDEELLAKARTARERLVSLQHDAEIAQADYHYAIRVLHAGGGSMREIADALDLSHQRVHQVVDAGDPAAGRRSAERADRDRDRAERDRTRAEGDRDRAERDRDGAERDRQRAERAERRKAQAEARRERAEQRQARRTERRNRPEQSGGAEQSGPPGVPGYDQLFADTRHVLDLARDEAVGFGHNYIGTESLLLGLIRANQGNAGRLLDAAGVDLETARAGVERIIGRGAESTDAELVPMTPRAAKVVELALREARHDRADLARGEHLLLALLREGKGVAAQILAEADFGRYDDVRRRLGRAGLRCSFCGRDGLRTDRLIAGPGVFVCRECVDDAARLLAGEEPDSPETADRLALVASDSDREVATCGFCGKPGAEVEQLVAGPDTAICAGCVELCGQIADERSGSGR</sequence>
<feature type="binding site" evidence="1">
    <location>
        <position position="393"/>
    </location>
    <ligand>
        <name>Zn(2+)</name>
        <dbReference type="ChEBI" id="CHEBI:29105"/>
    </ligand>
</feature>
<dbReference type="SUPFAM" id="SSF81923">
    <property type="entry name" value="Double Clp-N motif"/>
    <property type="match status" value="1"/>
</dbReference>
<feature type="binding site" evidence="1">
    <location>
        <position position="332"/>
    </location>
    <ligand>
        <name>Zn(2+)</name>
        <dbReference type="ChEBI" id="CHEBI:29105"/>
    </ligand>
</feature>
<dbReference type="InterPro" id="IPR010603">
    <property type="entry name" value="Znf_CppX_C4"/>
</dbReference>
<dbReference type="InterPro" id="IPR004176">
    <property type="entry name" value="Clp_R_N"/>
</dbReference>
<dbReference type="SUPFAM" id="SSF57716">
    <property type="entry name" value="Glucocorticoid receptor-like (DNA-binding domain)"/>
    <property type="match status" value="2"/>
</dbReference>
<dbReference type="RefSeq" id="WP_179786927.1">
    <property type="nucleotide sequence ID" value="NZ_BAAARR010000002.1"/>
</dbReference>
<feature type="region of interest" description="Disordered" evidence="3">
    <location>
        <begin position="63"/>
        <end position="164"/>
    </location>
</feature>
<comment type="similarity">
    <text evidence="1">Belongs to the ClpX chaperone family.</text>
</comment>
<keyword evidence="1" id="KW-0862">Zinc</keyword>
<keyword evidence="7" id="KW-1185">Reference proteome</keyword>
<dbReference type="InterPro" id="IPR036628">
    <property type="entry name" value="Clp_N_dom_sf"/>
</dbReference>
<dbReference type="PANTHER" id="PTHR47016">
    <property type="entry name" value="ATP-DEPENDENT CLP PROTEASE ATP-BINDING SUBUNIT CLPT1, CHLOROPLASTIC"/>
    <property type="match status" value="1"/>
</dbReference>
<dbReference type="Pfam" id="PF06689">
    <property type="entry name" value="zf-C4_ClpX"/>
    <property type="match status" value="2"/>
</dbReference>
<dbReference type="SMART" id="SM00994">
    <property type="entry name" value="zf-C4_ClpX"/>
    <property type="match status" value="2"/>
</dbReference>
<feature type="domain" description="Clp R" evidence="5">
    <location>
        <begin position="162"/>
        <end position="308"/>
    </location>
</feature>
<reference evidence="6 7" key="1">
    <citation type="submission" date="2020-07" db="EMBL/GenBank/DDBJ databases">
        <title>Sequencing the genomes of 1000 actinobacteria strains.</title>
        <authorList>
            <person name="Klenk H.-P."/>
        </authorList>
    </citation>
    <scope>NUCLEOTIDE SEQUENCE [LARGE SCALE GENOMIC DNA]</scope>
    <source>
        <strain evidence="6 7">DSM 18448</strain>
    </source>
</reference>
<feature type="binding site" evidence="1">
    <location>
        <position position="307"/>
    </location>
    <ligand>
        <name>Zn(2+)</name>
        <dbReference type="ChEBI" id="CHEBI:29105"/>
    </ligand>
</feature>
<feature type="binding site" evidence="1">
    <location>
        <position position="368"/>
    </location>
    <ligand>
        <name>Zn(2+)</name>
        <dbReference type="ChEBI" id="CHEBI:29105"/>
    </ligand>
</feature>
<dbReference type="PROSITE" id="PS51903">
    <property type="entry name" value="CLP_R"/>
    <property type="match status" value="1"/>
</dbReference>
<feature type="binding site" evidence="1">
    <location>
        <position position="310"/>
    </location>
    <ligand>
        <name>Zn(2+)</name>
        <dbReference type="ChEBI" id="CHEBI:29105"/>
    </ligand>
</feature>
<accession>A0A852ZJ27</accession>
<evidence type="ECO:0000259" key="4">
    <source>
        <dbReference type="PROSITE" id="PS51902"/>
    </source>
</evidence>
<dbReference type="PANTHER" id="PTHR47016:SF5">
    <property type="entry name" value="CLP DOMAIN SUPERFAMILY PROTEIN"/>
    <property type="match status" value="1"/>
</dbReference>
<feature type="domain" description="ClpX-type ZB" evidence="4">
    <location>
        <begin position="355"/>
        <end position="409"/>
    </location>
</feature>
<dbReference type="GO" id="GO:0051082">
    <property type="term" value="F:unfolded protein binding"/>
    <property type="evidence" value="ECO:0007669"/>
    <property type="project" value="UniProtKB-UniRule"/>
</dbReference>
<keyword evidence="1" id="KW-0143">Chaperone</keyword>
<dbReference type="InterPro" id="IPR038366">
    <property type="entry name" value="Znf_CppX_C4_sf"/>
</dbReference>
<dbReference type="GO" id="GO:0046983">
    <property type="term" value="F:protein dimerization activity"/>
    <property type="evidence" value="ECO:0007669"/>
    <property type="project" value="UniProtKB-UniRule"/>
</dbReference>